<dbReference type="EMBL" id="GL376612">
    <property type="status" value="NOT_ANNOTATED_CDS"/>
    <property type="molecule type" value="Genomic_DNA"/>
</dbReference>
<dbReference type="InParanoid" id="K3X5X6"/>
<dbReference type="InterPro" id="IPR011990">
    <property type="entry name" value="TPR-like_helical_dom_sf"/>
</dbReference>
<dbReference type="eggNOG" id="ENOG502S468">
    <property type="taxonomic scope" value="Eukaryota"/>
</dbReference>
<dbReference type="SUPFAM" id="SSF48452">
    <property type="entry name" value="TPR-like"/>
    <property type="match status" value="1"/>
</dbReference>
<dbReference type="STRING" id="431595.K3X5X6"/>
<dbReference type="HOGENOM" id="CLU_774983_0_0_1"/>
<keyword evidence="3" id="KW-1185">Reference proteome</keyword>
<name>K3X5X6_GLOUD</name>
<dbReference type="AlphaFoldDB" id="K3X5X6"/>
<dbReference type="Gene3D" id="1.25.40.10">
    <property type="entry name" value="Tetratricopeptide repeat domain"/>
    <property type="match status" value="1"/>
</dbReference>
<dbReference type="VEuPathDB" id="FungiDB:PYU1_G012599"/>
<sequence>MRAKSASILKSSAAPESTMAGQEEPIESSFFLTEIDAKAIVEHQWRLARCMVRGSFLLYGTSDFANATAVLSQALELAMKRHNNPDESDHKDQDGLIALLHHHIGVAFKEDGKLKWAEAMQEKALRFATRAREPRIQGRALKALGVIFMGAGDDLHLGKALDHQQDALSIALREKDVELEARVYANLGNIASSQLQFGHALSCHQRDLTLSASGSGVGLARAHKNLALVYAKLNKTELQKQHAHQAAYWGAGSRGFEADLRNHTRDSIGNIYMQLRKRDPQLEDVMIRSIEELLQELKLQQPAKGEALGVNPEQQHQHAAVIHPVQVKQVLITPSTNDKFRPPRTTRLGNSSSLKRFE</sequence>
<accession>K3X5X6</accession>
<evidence type="ECO:0000313" key="3">
    <source>
        <dbReference type="Proteomes" id="UP000019132"/>
    </source>
</evidence>
<reference evidence="3" key="1">
    <citation type="journal article" date="2010" name="Genome Biol.">
        <title>Genome sequence of the necrotrophic plant pathogen Pythium ultimum reveals original pathogenicity mechanisms and effector repertoire.</title>
        <authorList>
            <person name="Levesque C.A."/>
            <person name="Brouwer H."/>
            <person name="Cano L."/>
            <person name="Hamilton J.P."/>
            <person name="Holt C."/>
            <person name="Huitema E."/>
            <person name="Raffaele S."/>
            <person name="Robideau G.P."/>
            <person name="Thines M."/>
            <person name="Win J."/>
            <person name="Zerillo M.M."/>
            <person name="Beakes G.W."/>
            <person name="Boore J.L."/>
            <person name="Busam D."/>
            <person name="Dumas B."/>
            <person name="Ferriera S."/>
            <person name="Fuerstenberg S.I."/>
            <person name="Gachon C.M."/>
            <person name="Gaulin E."/>
            <person name="Govers F."/>
            <person name="Grenville-Briggs L."/>
            <person name="Horner N."/>
            <person name="Hostetler J."/>
            <person name="Jiang R.H."/>
            <person name="Johnson J."/>
            <person name="Krajaejun T."/>
            <person name="Lin H."/>
            <person name="Meijer H.J."/>
            <person name="Moore B."/>
            <person name="Morris P."/>
            <person name="Phuntmart V."/>
            <person name="Puiu D."/>
            <person name="Shetty J."/>
            <person name="Stajich J.E."/>
            <person name="Tripathy S."/>
            <person name="Wawra S."/>
            <person name="van West P."/>
            <person name="Whitty B.R."/>
            <person name="Coutinho P.M."/>
            <person name="Henrissat B."/>
            <person name="Martin F."/>
            <person name="Thomas P.D."/>
            <person name="Tyler B.M."/>
            <person name="De Vries R.P."/>
            <person name="Kamoun S."/>
            <person name="Yandell M."/>
            <person name="Tisserat N."/>
            <person name="Buell C.R."/>
        </authorList>
    </citation>
    <scope>NUCLEOTIDE SEQUENCE</scope>
    <source>
        <strain evidence="3">DAOM:BR144</strain>
    </source>
</reference>
<proteinExistence type="predicted"/>
<feature type="region of interest" description="Disordered" evidence="1">
    <location>
        <begin position="1"/>
        <end position="22"/>
    </location>
</feature>
<protein>
    <recommendedName>
        <fullName evidence="4">MalT-like TPR region domain-containing protein</fullName>
    </recommendedName>
</protein>
<reference evidence="3" key="2">
    <citation type="submission" date="2010-04" db="EMBL/GenBank/DDBJ databases">
        <authorList>
            <person name="Buell R."/>
            <person name="Hamilton J."/>
            <person name="Hostetler J."/>
        </authorList>
    </citation>
    <scope>NUCLEOTIDE SEQUENCE [LARGE SCALE GENOMIC DNA]</scope>
    <source>
        <strain evidence="3">DAOM:BR144</strain>
    </source>
</reference>
<dbReference type="Proteomes" id="UP000019132">
    <property type="component" value="Unassembled WGS sequence"/>
</dbReference>
<feature type="compositionally biased region" description="Polar residues" evidence="1">
    <location>
        <begin position="347"/>
        <end position="358"/>
    </location>
</feature>
<evidence type="ECO:0000313" key="2">
    <source>
        <dbReference type="EnsemblProtists" id="PYU1_T012625"/>
    </source>
</evidence>
<dbReference type="EnsemblProtists" id="PYU1_T012625">
    <property type="protein sequence ID" value="PYU1_T012625"/>
    <property type="gene ID" value="PYU1_G012599"/>
</dbReference>
<dbReference type="PANTHER" id="PTHR10098">
    <property type="entry name" value="RAPSYN-RELATED"/>
    <property type="match status" value="1"/>
</dbReference>
<feature type="region of interest" description="Disordered" evidence="1">
    <location>
        <begin position="333"/>
        <end position="358"/>
    </location>
</feature>
<organism evidence="2 3">
    <name type="scientific">Globisporangium ultimum (strain ATCC 200006 / CBS 805.95 / DAOM BR144)</name>
    <name type="common">Pythium ultimum</name>
    <dbReference type="NCBI Taxonomy" id="431595"/>
    <lineage>
        <taxon>Eukaryota</taxon>
        <taxon>Sar</taxon>
        <taxon>Stramenopiles</taxon>
        <taxon>Oomycota</taxon>
        <taxon>Peronosporomycetes</taxon>
        <taxon>Pythiales</taxon>
        <taxon>Pythiaceae</taxon>
        <taxon>Globisporangium</taxon>
    </lineage>
</organism>
<evidence type="ECO:0008006" key="4">
    <source>
        <dbReference type="Google" id="ProtNLM"/>
    </source>
</evidence>
<reference evidence="2" key="3">
    <citation type="submission" date="2015-02" db="UniProtKB">
        <authorList>
            <consortium name="EnsemblProtists"/>
        </authorList>
    </citation>
    <scope>IDENTIFICATION</scope>
    <source>
        <strain evidence="2">DAOM BR144</strain>
    </source>
</reference>
<evidence type="ECO:0000256" key="1">
    <source>
        <dbReference type="SAM" id="MobiDB-lite"/>
    </source>
</evidence>
<feature type="compositionally biased region" description="Low complexity" evidence="1">
    <location>
        <begin position="1"/>
        <end position="14"/>
    </location>
</feature>